<accession>A0ABP3D8F2</accession>
<evidence type="ECO:0000313" key="3">
    <source>
        <dbReference type="Proteomes" id="UP001500967"/>
    </source>
</evidence>
<gene>
    <name evidence="2" type="ORF">GCM10009539_08340</name>
</gene>
<keyword evidence="3" id="KW-1185">Reference proteome</keyword>
<dbReference type="InterPro" id="IPR045778">
    <property type="entry name" value="DUF6204"/>
</dbReference>
<evidence type="ECO:0000313" key="2">
    <source>
        <dbReference type="EMBL" id="GAA0225414.1"/>
    </source>
</evidence>
<sequence length="116" mass="12994">MSTRTFRITVRGVFDGLTPEQRASLQSRAAEHDVFNAAFTPEGTLTYDVAVRPAFTFRFSETGEDEEDILLASEQAEEKAAAWLTERGYGYKNLRSSAQDMSQAPLGKRARREASR</sequence>
<dbReference type="EMBL" id="BAAAGX010000004">
    <property type="protein sequence ID" value="GAA0225414.1"/>
    <property type="molecule type" value="Genomic_DNA"/>
</dbReference>
<evidence type="ECO:0000256" key="1">
    <source>
        <dbReference type="SAM" id="MobiDB-lite"/>
    </source>
</evidence>
<name>A0ABP3D8F2_9ACTN</name>
<reference evidence="3" key="1">
    <citation type="journal article" date="2019" name="Int. J. Syst. Evol. Microbiol.">
        <title>The Global Catalogue of Microorganisms (GCM) 10K type strain sequencing project: providing services to taxonomists for standard genome sequencing and annotation.</title>
        <authorList>
            <consortium name="The Broad Institute Genomics Platform"/>
            <consortium name="The Broad Institute Genome Sequencing Center for Infectious Disease"/>
            <person name="Wu L."/>
            <person name="Ma J."/>
        </authorList>
    </citation>
    <scope>NUCLEOTIDE SEQUENCE [LARGE SCALE GENOMIC DNA]</scope>
    <source>
        <strain evidence="3">JCM 10425</strain>
    </source>
</reference>
<feature type="region of interest" description="Disordered" evidence="1">
    <location>
        <begin position="94"/>
        <end position="116"/>
    </location>
</feature>
<comment type="caution">
    <text evidence="2">The sequence shown here is derived from an EMBL/GenBank/DDBJ whole genome shotgun (WGS) entry which is preliminary data.</text>
</comment>
<protein>
    <submittedName>
        <fullName evidence="2">Uncharacterized protein</fullName>
    </submittedName>
</protein>
<dbReference type="Proteomes" id="UP001500967">
    <property type="component" value="Unassembled WGS sequence"/>
</dbReference>
<proteinExistence type="predicted"/>
<dbReference type="Pfam" id="PF19707">
    <property type="entry name" value="DUF6204"/>
    <property type="match status" value="1"/>
</dbReference>
<organism evidence="2 3">
    <name type="scientific">Cryptosporangium japonicum</name>
    <dbReference type="NCBI Taxonomy" id="80872"/>
    <lineage>
        <taxon>Bacteria</taxon>
        <taxon>Bacillati</taxon>
        <taxon>Actinomycetota</taxon>
        <taxon>Actinomycetes</taxon>
        <taxon>Cryptosporangiales</taxon>
        <taxon>Cryptosporangiaceae</taxon>
        <taxon>Cryptosporangium</taxon>
    </lineage>
</organism>
<dbReference type="RefSeq" id="WP_344647383.1">
    <property type="nucleotide sequence ID" value="NZ_BAAAGX010000004.1"/>
</dbReference>